<sequence>MFFSSDRIWEKMLFFTSAETAQHYLESRYRLLNGTDARKKSYENCYPFIYYIEQGRNFFRQGDSAPITIQPILIFYGFVCLLKACVLAADPDYPRTTRVLAHGVSTRKKKKQNFMYFHDEMIVQKHGLFPHLAEMMFHMGHLAGKKIKISDLLCQIPELSHYFRQLKKMEYIPIKNGDGEFHLPLRLLDVFKMTGSRFQQYLREKTNIPVRFAGEDGSGPIRCLASAGGKDYPFEFLPFRYDIRRGQYVFCPWNGLSFFPELMIHYLILYHLSMIARYEIEWWSELVLQKTTAEYPVIVQYLQTAMQKCPFLIVQYFHYQDDWKKTKQK</sequence>
<dbReference type="EMBL" id="LQYT01000112">
    <property type="protein sequence ID" value="KYD11330.1"/>
    <property type="molecule type" value="Genomic_DNA"/>
</dbReference>
<organism evidence="1 2">
    <name type="scientific">Caldibacillus debilis</name>
    <dbReference type="NCBI Taxonomy" id="301148"/>
    <lineage>
        <taxon>Bacteria</taxon>
        <taxon>Bacillati</taxon>
        <taxon>Bacillota</taxon>
        <taxon>Bacilli</taxon>
        <taxon>Bacillales</taxon>
        <taxon>Bacillaceae</taxon>
        <taxon>Caldibacillus</taxon>
    </lineage>
</organism>
<dbReference type="PATRIC" id="fig|301148.3.peg.1192"/>
<dbReference type="InterPro" id="IPR026988">
    <property type="entry name" value="YaaC-like"/>
</dbReference>
<evidence type="ECO:0000313" key="1">
    <source>
        <dbReference type="EMBL" id="KYD11330.1"/>
    </source>
</evidence>
<dbReference type="Proteomes" id="UP000075683">
    <property type="component" value="Unassembled WGS sequence"/>
</dbReference>
<protein>
    <recommendedName>
        <fullName evidence="3">YaaC-like Protein</fullName>
    </recommendedName>
</protein>
<gene>
    <name evidence="1" type="ORF">B4135_3224</name>
</gene>
<dbReference type="AlphaFoldDB" id="A0A150LGH2"/>
<dbReference type="Pfam" id="PF14175">
    <property type="entry name" value="YaaC"/>
    <property type="match status" value="1"/>
</dbReference>
<comment type="caution">
    <text evidence="1">The sequence shown here is derived from an EMBL/GenBank/DDBJ whole genome shotgun (WGS) entry which is preliminary data.</text>
</comment>
<reference evidence="1 2" key="1">
    <citation type="submission" date="2016-01" db="EMBL/GenBank/DDBJ databases">
        <title>Draft Genome Sequences of Seven Thermophilic Sporeformers Isolated from Foods.</title>
        <authorList>
            <person name="Berendsen E.M."/>
            <person name="Wells-Bennik M.H."/>
            <person name="Krawcyk A.O."/>
            <person name="De Jong A."/>
            <person name="Holsappel S."/>
            <person name="Eijlander R.T."/>
            <person name="Kuipers O.P."/>
        </authorList>
    </citation>
    <scope>NUCLEOTIDE SEQUENCE [LARGE SCALE GENOMIC DNA]</scope>
    <source>
        <strain evidence="1 2">B4135</strain>
    </source>
</reference>
<proteinExistence type="predicted"/>
<name>A0A150LGH2_9BACI</name>
<dbReference type="OrthoDB" id="2380109at2"/>
<dbReference type="RefSeq" id="WP_061569646.1">
    <property type="nucleotide sequence ID" value="NZ_LQYT01000112.1"/>
</dbReference>
<accession>A0A150LGH2</accession>
<dbReference type="STRING" id="301148.B4135_3224"/>
<evidence type="ECO:0008006" key="3">
    <source>
        <dbReference type="Google" id="ProtNLM"/>
    </source>
</evidence>
<evidence type="ECO:0000313" key="2">
    <source>
        <dbReference type="Proteomes" id="UP000075683"/>
    </source>
</evidence>